<keyword evidence="1" id="KW-0472">Membrane</keyword>
<dbReference type="Pfam" id="PF10791">
    <property type="entry name" value="F1F0-ATPsyn_F"/>
    <property type="match status" value="1"/>
</dbReference>
<proteinExistence type="predicted"/>
<dbReference type="EMBL" id="JANBQB010001489">
    <property type="protein sequence ID" value="KAJ1971145.1"/>
    <property type="molecule type" value="Genomic_DNA"/>
</dbReference>
<dbReference type="PANTHER" id="PTHR28161:SF1">
    <property type="entry name" value="ATP SYNTHASE SUBUNIT F, MITOCHONDRIAL"/>
    <property type="match status" value="1"/>
</dbReference>
<dbReference type="PANTHER" id="PTHR28161">
    <property type="entry name" value="ATP SYNTHASE SUBUNIT F, MITOCHONDRIAL"/>
    <property type="match status" value="1"/>
</dbReference>
<keyword evidence="1" id="KW-1133">Transmembrane helix</keyword>
<name>A0A9W8E9W8_9FUNG</name>
<dbReference type="Proteomes" id="UP001151582">
    <property type="component" value="Unassembled WGS sequence"/>
</dbReference>
<comment type="caution">
    <text evidence="2">The sequence shown here is derived from an EMBL/GenBank/DDBJ whole genome shotgun (WGS) entry which is preliminary data.</text>
</comment>
<reference evidence="2" key="1">
    <citation type="submission" date="2022-07" db="EMBL/GenBank/DDBJ databases">
        <title>Phylogenomic reconstructions and comparative analyses of Kickxellomycotina fungi.</title>
        <authorList>
            <person name="Reynolds N.K."/>
            <person name="Stajich J.E."/>
            <person name="Barry K."/>
            <person name="Grigoriev I.V."/>
            <person name="Crous P."/>
            <person name="Smith M.E."/>
        </authorList>
    </citation>
    <scope>NUCLEOTIDE SEQUENCE</scope>
    <source>
        <strain evidence="2">RSA 567</strain>
    </source>
</reference>
<evidence type="ECO:0000256" key="1">
    <source>
        <dbReference type="SAM" id="Phobius"/>
    </source>
</evidence>
<accession>A0A9W8E9W8</accession>
<dbReference type="OrthoDB" id="5561579at2759"/>
<protein>
    <submittedName>
        <fullName evidence="2">ATP synthase f chain, mitochondrial</fullName>
    </submittedName>
</protein>
<feature type="transmembrane region" description="Helical" evidence="1">
    <location>
        <begin position="83"/>
        <end position="102"/>
    </location>
</feature>
<evidence type="ECO:0000313" key="2">
    <source>
        <dbReference type="EMBL" id="KAJ1971145.1"/>
    </source>
</evidence>
<sequence length="118" mass="12982">MHPILRTTIQRRGYATARSYIPPNLAGAKPAPSTATAAANEGERMAKVVDVYKRLPKGSVDPATAAPKGLMARYRAKYVEGENASFMPVLHVILIVGTLGYANEYMGHLRYHKSHEHH</sequence>
<keyword evidence="3" id="KW-1185">Reference proteome</keyword>
<dbReference type="AlphaFoldDB" id="A0A9W8E9W8"/>
<keyword evidence="1" id="KW-0812">Transmembrane</keyword>
<gene>
    <name evidence="2" type="primary">ATP17</name>
    <name evidence="2" type="ORF">H4R34_005835</name>
</gene>
<evidence type="ECO:0000313" key="3">
    <source>
        <dbReference type="Proteomes" id="UP001151582"/>
    </source>
</evidence>
<dbReference type="GO" id="GO:0046933">
    <property type="term" value="F:proton-transporting ATP synthase activity, rotational mechanism"/>
    <property type="evidence" value="ECO:0007669"/>
    <property type="project" value="TreeGrafter"/>
</dbReference>
<organism evidence="2 3">
    <name type="scientific">Dimargaris verticillata</name>
    <dbReference type="NCBI Taxonomy" id="2761393"/>
    <lineage>
        <taxon>Eukaryota</taxon>
        <taxon>Fungi</taxon>
        <taxon>Fungi incertae sedis</taxon>
        <taxon>Zoopagomycota</taxon>
        <taxon>Kickxellomycotina</taxon>
        <taxon>Dimargaritomycetes</taxon>
        <taxon>Dimargaritales</taxon>
        <taxon>Dimargaritaceae</taxon>
        <taxon>Dimargaris</taxon>
    </lineage>
</organism>
<dbReference type="InterPro" id="IPR019727">
    <property type="entry name" value="ATP_synth_F0_fsu_mt_fun"/>
</dbReference>